<reference evidence="11" key="1">
    <citation type="journal article" date="2019" name="Int. J. Syst. Evol. Microbiol.">
        <title>The Global Catalogue of Microorganisms (GCM) 10K type strain sequencing project: providing services to taxonomists for standard genome sequencing and annotation.</title>
        <authorList>
            <consortium name="The Broad Institute Genomics Platform"/>
            <consortium name="The Broad Institute Genome Sequencing Center for Infectious Disease"/>
            <person name="Wu L."/>
            <person name="Ma J."/>
        </authorList>
    </citation>
    <scope>NUCLEOTIDE SEQUENCE [LARGE SCALE GENOMIC DNA]</scope>
    <source>
        <strain evidence="11">JCM 17561</strain>
    </source>
</reference>
<dbReference type="InterPro" id="IPR001757">
    <property type="entry name" value="P_typ_ATPase"/>
</dbReference>
<dbReference type="InterPro" id="IPR008250">
    <property type="entry name" value="ATPase_P-typ_transduc_dom_A_sf"/>
</dbReference>
<dbReference type="Gene3D" id="2.70.150.10">
    <property type="entry name" value="Calcium-transporting ATPase, cytoplasmic transduction domain A"/>
    <property type="match status" value="1"/>
</dbReference>
<evidence type="ECO:0000313" key="11">
    <source>
        <dbReference type="Proteomes" id="UP001501627"/>
    </source>
</evidence>
<keyword evidence="11" id="KW-1185">Reference proteome</keyword>
<dbReference type="Pfam" id="PF00702">
    <property type="entry name" value="Hydrolase"/>
    <property type="match status" value="1"/>
</dbReference>
<dbReference type="NCBIfam" id="TIGR01494">
    <property type="entry name" value="ATPase_P-type"/>
    <property type="match status" value="2"/>
</dbReference>
<name>A0ABP7R6R0_9BURK</name>
<feature type="transmembrane region" description="Helical" evidence="8">
    <location>
        <begin position="767"/>
        <end position="787"/>
    </location>
</feature>
<dbReference type="Gene3D" id="1.20.1110.10">
    <property type="entry name" value="Calcium-transporting ATPase, transmembrane domain"/>
    <property type="match status" value="1"/>
</dbReference>
<dbReference type="Pfam" id="PF00690">
    <property type="entry name" value="Cation_ATPase_N"/>
    <property type="match status" value="1"/>
</dbReference>
<evidence type="ECO:0000259" key="9">
    <source>
        <dbReference type="SMART" id="SM00831"/>
    </source>
</evidence>
<evidence type="ECO:0000256" key="4">
    <source>
        <dbReference type="ARBA" id="ARBA00022840"/>
    </source>
</evidence>
<feature type="transmembrane region" description="Helical" evidence="8">
    <location>
        <begin position="225"/>
        <end position="242"/>
    </location>
</feature>
<keyword evidence="5" id="KW-1278">Translocase</keyword>
<keyword evidence="4" id="KW-0067">ATP-binding</keyword>
<feature type="transmembrane region" description="Helical" evidence="8">
    <location>
        <begin position="254"/>
        <end position="282"/>
    </location>
</feature>
<dbReference type="Gene3D" id="3.40.1110.10">
    <property type="entry name" value="Calcium-transporting ATPase, cytoplasmic domain N"/>
    <property type="match status" value="1"/>
</dbReference>
<evidence type="ECO:0000256" key="5">
    <source>
        <dbReference type="ARBA" id="ARBA00022967"/>
    </source>
</evidence>
<dbReference type="SFLD" id="SFLDG00002">
    <property type="entry name" value="C1.7:_P-type_atpase_like"/>
    <property type="match status" value="1"/>
</dbReference>
<feature type="domain" description="Cation-transporting P-type ATPase N-terminal" evidence="9">
    <location>
        <begin position="4"/>
        <end position="71"/>
    </location>
</feature>
<evidence type="ECO:0000256" key="2">
    <source>
        <dbReference type="ARBA" id="ARBA00022692"/>
    </source>
</evidence>
<dbReference type="InterPro" id="IPR023299">
    <property type="entry name" value="ATPase_P-typ_cyto_dom_N"/>
</dbReference>
<dbReference type="SUPFAM" id="SSF81653">
    <property type="entry name" value="Calcium ATPase, transduction domain A"/>
    <property type="match status" value="1"/>
</dbReference>
<keyword evidence="7 8" id="KW-0472">Membrane</keyword>
<feature type="transmembrane region" description="Helical" evidence="8">
    <location>
        <begin position="706"/>
        <end position="726"/>
    </location>
</feature>
<organism evidence="10 11">
    <name type="scientific">Comamonas faecalis</name>
    <dbReference type="NCBI Taxonomy" id="1387849"/>
    <lineage>
        <taxon>Bacteria</taxon>
        <taxon>Pseudomonadati</taxon>
        <taxon>Pseudomonadota</taxon>
        <taxon>Betaproteobacteria</taxon>
        <taxon>Burkholderiales</taxon>
        <taxon>Comamonadaceae</taxon>
        <taxon>Comamonas</taxon>
    </lineage>
</organism>
<protein>
    <submittedName>
        <fullName evidence="10">Plasma-membrane proton-efflux P-type ATPase</fullName>
    </submittedName>
</protein>
<comment type="caution">
    <text evidence="10">The sequence shown here is derived from an EMBL/GenBank/DDBJ whole genome shotgun (WGS) entry which is preliminary data.</text>
</comment>
<dbReference type="InterPro" id="IPR023214">
    <property type="entry name" value="HAD_sf"/>
</dbReference>
<dbReference type="InterPro" id="IPR044492">
    <property type="entry name" value="P_typ_ATPase_HD_dom"/>
</dbReference>
<evidence type="ECO:0000313" key="10">
    <source>
        <dbReference type="EMBL" id="GAA3993193.1"/>
    </source>
</evidence>
<dbReference type="EMBL" id="BAABBP010000011">
    <property type="protein sequence ID" value="GAA3993193.1"/>
    <property type="molecule type" value="Genomic_DNA"/>
</dbReference>
<feature type="transmembrane region" description="Helical" evidence="8">
    <location>
        <begin position="738"/>
        <end position="761"/>
    </location>
</feature>
<dbReference type="InterPro" id="IPR023298">
    <property type="entry name" value="ATPase_P-typ_TM_dom_sf"/>
</dbReference>
<accession>A0ABP7R6R0</accession>
<keyword evidence="2 8" id="KW-0812">Transmembrane</keyword>
<keyword evidence="6 8" id="KW-1133">Transmembrane helix</keyword>
<dbReference type="Proteomes" id="UP001501627">
    <property type="component" value="Unassembled WGS sequence"/>
</dbReference>
<dbReference type="InterPro" id="IPR059000">
    <property type="entry name" value="ATPase_P-type_domA"/>
</dbReference>
<dbReference type="SUPFAM" id="SSF56784">
    <property type="entry name" value="HAD-like"/>
    <property type="match status" value="1"/>
</dbReference>
<gene>
    <name evidence="10" type="ORF">GCM10022279_15670</name>
</gene>
<evidence type="ECO:0000256" key="6">
    <source>
        <dbReference type="ARBA" id="ARBA00022989"/>
    </source>
</evidence>
<dbReference type="SUPFAM" id="SSF81660">
    <property type="entry name" value="Metal cation-transporting ATPase, ATP-binding domain N"/>
    <property type="match status" value="1"/>
</dbReference>
<dbReference type="SUPFAM" id="SSF81665">
    <property type="entry name" value="Calcium ATPase, transmembrane domain M"/>
    <property type="match status" value="1"/>
</dbReference>
<dbReference type="PRINTS" id="PR00119">
    <property type="entry name" value="CATATPASE"/>
</dbReference>
<dbReference type="RefSeq" id="WP_103046312.1">
    <property type="nucleotide sequence ID" value="NZ_BAABBP010000011.1"/>
</dbReference>
<feature type="transmembrane region" description="Helical" evidence="8">
    <location>
        <begin position="614"/>
        <end position="633"/>
    </location>
</feature>
<dbReference type="InterPro" id="IPR004014">
    <property type="entry name" value="ATPase_P-typ_cation-transptr_N"/>
</dbReference>
<dbReference type="Gene3D" id="3.40.50.1000">
    <property type="entry name" value="HAD superfamily/HAD-like"/>
    <property type="match status" value="1"/>
</dbReference>
<dbReference type="PROSITE" id="PS00154">
    <property type="entry name" value="ATPASE_E1_E2"/>
    <property type="match status" value="1"/>
</dbReference>
<feature type="transmembrane region" description="Helical" evidence="8">
    <location>
        <begin position="668"/>
        <end position="694"/>
    </location>
</feature>
<dbReference type="InterPro" id="IPR036412">
    <property type="entry name" value="HAD-like_sf"/>
</dbReference>
<dbReference type="SFLD" id="SFLDS00003">
    <property type="entry name" value="Haloacid_Dehalogenase"/>
    <property type="match status" value="1"/>
</dbReference>
<dbReference type="InterPro" id="IPR018303">
    <property type="entry name" value="ATPase_P-typ_P_site"/>
</dbReference>
<comment type="subcellular location">
    <subcellularLocation>
        <location evidence="1">Membrane</location>
        <topology evidence="1">Multi-pass membrane protein</topology>
    </subcellularLocation>
</comment>
<dbReference type="Pfam" id="PF00122">
    <property type="entry name" value="E1-E2_ATPase"/>
    <property type="match status" value="1"/>
</dbReference>
<evidence type="ECO:0000256" key="1">
    <source>
        <dbReference type="ARBA" id="ARBA00004141"/>
    </source>
</evidence>
<dbReference type="SFLD" id="SFLDF00027">
    <property type="entry name" value="p-type_atpase"/>
    <property type="match status" value="1"/>
</dbReference>
<feature type="transmembrane region" description="Helical" evidence="8">
    <location>
        <begin position="75"/>
        <end position="91"/>
    </location>
</feature>
<sequence>MGSNEQQTTPQAPQPGEGLSSAQAAAALQQWGANAVEVVRESLARRALSKLWAPIPWMLEAAALLQLWLGKPLEAALIAALIVFNVVIALIQEGRAQAALGALQTHLQLKVQVLRDGAWRRLPARELVPGDLVALGMGGVVPADVQLVSGSALLDLSTLTGESAPAAVQAGDSAWAGTLVQRGQAQARVVATGARTRFARTAELVRTAHVVGTQQVAVLRVVRNLALFNGLVIAAVIAHAWWQGMQLALVEPVVLTALLASIPISLPATFTMAAAIAAHALARRGVLATRLSALDEAGSIDVLCSDKTGTLTRNTLQVQQVLAFGGSDEAQVLALAAQASSEAGADPVDAAVRSASAQAAQKAQAGRGSGAPALRRLAFEPFDPAAKRAQARMEDGQGRAFTVVKGAFEVIADAVGASAAQHAAAEQLQRQGSRVLGVGVQEEGGARLIGLIALSDPPRDDAGALIDRLHAQGVRVMMVTGDAPTTAAVVARAVGIRGGMCERVPDGTGGSDGARWRMDDGCAVLAGVLPQDKFHLVQQLQRAGHTVGMCGDGTNDAPALRQAHMGIAVAQATDVARAAAGLVLTQPGLGGILDAIGEGRETFQRVQTYTLNSIIKKVATVLFIAAGFVLTGHAVLTPLLMIVLLVAGDFLSMAITTDRVRASPRPNVWRIGALTWAAVILGLVQLAFALGVLLVGQRVLHLAPDALVTLSFATLVFAGQATMYVIRTRHHLWDSAPSVAMLAATLVDLVIATMVAMTGWIAAPLSWQVLLALLGASVALALVLDAARRWVFARLKL</sequence>
<dbReference type="PRINTS" id="PR00120">
    <property type="entry name" value="HATPASE"/>
</dbReference>
<evidence type="ECO:0000256" key="3">
    <source>
        <dbReference type="ARBA" id="ARBA00022741"/>
    </source>
</evidence>
<evidence type="ECO:0000256" key="7">
    <source>
        <dbReference type="ARBA" id="ARBA00023136"/>
    </source>
</evidence>
<keyword evidence="3" id="KW-0547">Nucleotide-binding</keyword>
<dbReference type="SMART" id="SM00831">
    <property type="entry name" value="Cation_ATPase_N"/>
    <property type="match status" value="1"/>
</dbReference>
<proteinExistence type="predicted"/>
<dbReference type="PANTHER" id="PTHR42861">
    <property type="entry name" value="CALCIUM-TRANSPORTING ATPASE"/>
    <property type="match status" value="1"/>
</dbReference>
<evidence type="ECO:0000256" key="8">
    <source>
        <dbReference type="SAM" id="Phobius"/>
    </source>
</evidence>